<accession>A0A4R2MCK4</accession>
<evidence type="ECO:0000259" key="22">
    <source>
        <dbReference type="PROSITE" id="PS50112"/>
    </source>
</evidence>
<dbReference type="GO" id="GO:0000155">
    <property type="term" value="F:phosphorelay sensor kinase activity"/>
    <property type="evidence" value="ECO:0007669"/>
    <property type="project" value="InterPro"/>
</dbReference>
<keyword evidence="5 17" id="KW-0597">Phosphoprotein</keyword>
<evidence type="ECO:0000259" key="20">
    <source>
        <dbReference type="PROSITE" id="PS50109"/>
    </source>
</evidence>
<feature type="modified residue" description="Phosphohistidine" evidence="16">
    <location>
        <position position="1368"/>
    </location>
</feature>
<dbReference type="Gene3D" id="1.10.287.130">
    <property type="match status" value="1"/>
</dbReference>
<dbReference type="InterPro" id="IPR000014">
    <property type="entry name" value="PAS"/>
</dbReference>
<dbReference type="Pfam" id="PF02518">
    <property type="entry name" value="HATPase_c"/>
    <property type="match status" value="1"/>
</dbReference>
<feature type="domain" description="PAC" evidence="23">
    <location>
        <begin position="428"/>
        <end position="479"/>
    </location>
</feature>
<evidence type="ECO:0000256" key="10">
    <source>
        <dbReference type="ARBA" id="ARBA00022989"/>
    </source>
</evidence>
<evidence type="ECO:0000259" key="23">
    <source>
        <dbReference type="PROSITE" id="PS50113"/>
    </source>
</evidence>
<dbReference type="Pfam" id="PF08448">
    <property type="entry name" value="PAS_4"/>
    <property type="match status" value="3"/>
</dbReference>
<feature type="domain" description="PAS" evidence="22">
    <location>
        <begin position="480"/>
        <end position="528"/>
    </location>
</feature>
<evidence type="ECO:0000256" key="8">
    <source>
        <dbReference type="ARBA" id="ARBA00022741"/>
    </source>
</evidence>
<dbReference type="PROSITE" id="PS50113">
    <property type="entry name" value="PAC"/>
    <property type="match status" value="2"/>
</dbReference>
<evidence type="ECO:0000259" key="24">
    <source>
        <dbReference type="PROSITE" id="PS50894"/>
    </source>
</evidence>
<dbReference type="CDD" id="cd16922">
    <property type="entry name" value="HATPase_EvgS-ArcB-TorS-like"/>
    <property type="match status" value="1"/>
</dbReference>
<dbReference type="InterPro" id="IPR036890">
    <property type="entry name" value="HATPase_C_sf"/>
</dbReference>
<evidence type="ECO:0000256" key="7">
    <source>
        <dbReference type="ARBA" id="ARBA00022729"/>
    </source>
</evidence>
<dbReference type="Pfam" id="PF00072">
    <property type="entry name" value="Response_reg"/>
    <property type="match status" value="2"/>
</dbReference>
<dbReference type="InterPro" id="IPR008207">
    <property type="entry name" value="Sig_transdc_His_kin_Hpt_dom"/>
</dbReference>
<dbReference type="InterPro" id="IPR011006">
    <property type="entry name" value="CheY-like_superfamily"/>
</dbReference>
<dbReference type="EMBL" id="SLXD01000007">
    <property type="protein sequence ID" value="TCP02164.1"/>
    <property type="molecule type" value="Genomic_DNA"/>
</dbReference>
<evidence type="ECO:0000256" key="4">
    <source>
        <dbReference type="ARBA" id="ARBA00022475"/>
    </source>
</evidence>
<dbReference type="SMART" id="SM00086">
    <property type="entry name" value="PAC"/>
    <property type="match status" value="3"/>
</dbReference>
<feature type="modified residue" description="4-aspartylphosphate" evidence="17">
    <location>
        <position position="1076"/>
    </location>
</feature>
<dbReference type="PROSITE" id="PS50112">
    <property type="entry name" value="PAS"/>
    <property type="match status" value="3"/>
</dbReference>
<dbReference type="InterPro" id="IPR036641">
    <property type="entry name" value="HPT_dom_sf"/>
</dbReference>
<evidence type="ECO:0000256" key="14">
    <source>
        <dbReference type="ARBA" id="ARBA00058004"/>
    </source>
</evidence>
<organism evidence="25 26">
    <name type="scientific">Rubrivivax gelatinosus</name>
    <name type="common">Rhodocyclus gelatinosus</name>
    <name type="synonym">Rhodopseudomonas gelatinosa</name>
    <dbReference type="NCBI Taxonomy" id="28068"/>
    <lineage>
        <taxon>Bacteria</taxon>
        <taxon>Pseudomonadati</taxon>
        <taxon>Pseudomonadota</taxon>
        <taxon>Betaproteobacteria</taxon>
        <taxon>Burkholderiales</taxon>
        <taxon>Sphaerotilaceae</taxon>
        <taxon>Rubrivivax</taxon>
    </lineage>
</organism>
<dbReference type="CDD" id="cd17546">
    <property type="entry name" value="REC_hyHK_CKI1_RcsC-like"/>
    <property type="match status" value="2"/>
</dbReference>
<dbReference type="Pfam" id="PF01627">
    <property type="entry name" value="Hpt"/>
    <property type="match status" value="1"/>
</dbReference>
<feature type="domain" description="PAS" evidence="22">
    <location>
        <begin position="639"/>
        <end position="709"/>
    </location>
</feature>
<dbReference type="InterPro" id="IPR001610">
    <property type="entry name" value="PAC"/>
</dbReference>
<keyword evidence="9" id="KW-0067">ATP-binding</keyword>
<dbReference type="Gene3D" id="1.20.120.160">
    <property type="entry name" value="HPT domain"/>
    <property type="match status" value="1"/>
</dbReference>
<comment type="catalytic activity">
    <reaction evidence="1">
        <text>ATP + protein L-histidine = ADP + protein N-phospho-L-histidine.</text>
        <dbReference type="EC" id="2.7.13.3"/>
    </reaction>
</comment>
<dbReference type="PROSITE" id="PS50109">
    <property type="entry name" value="HIS_KIN"/>
    <property type="match status" value="1"/>
</dbReference>
<feature type="domain" description="Histidine kinase" evidence="20">
    <location>
        <begin position="786"/>
        <end position="1006"/>
    </location>
</feature>
<dbReference type="SUPFAM" id="SSF47226">
    <property type="entry name" value="Histidine-containing phosphotransfer domain, HPT domain"/>
    <property type="match status" value="1"/>
</dbReference>
<evidence type="ECO:0000256" key="12">
    <source>
        <dbReference type="ARBA" id="ARBA00023026"/>
    </source>
</evidence>
<dbReference type="InterPro" id="IPR005467">
    <property type="entry name" value="His_kinase_dom"/>
</dbReference>
<dbReference type="CDD" id="cd00130">
    <property type="entry name" value="PAS"/>
    <property type="match status" value="3"/>
</dbReference>
<dbReference type="OrthoDB" id="5519028at2"/>
<dbReference type="NCBIfam" id="TIGR00229">
    <property type="entry name" value="sensory_box"/>
    <property type="match status" value="3"/>
</dbReference>
<evidence type="ECO:0000256" key="6">
    <source>
        <dbReference type="ARBA" id="ARBA00022692"/>
    </source>
</evidence>
<sequence>MAVSTNSRSTGALQHPGRFVIGWPFALIAVVLALLTAAVTVREFDRERRNAAAELRAVAGLRATQVEDWLRERRGLARFLASSPMLAELHASAVDAGGQAARDMLRRRLDQLREVANAEDALLLSASGELIARADDTPMAGGVGPETGDAIGRALASGQPQPTTFYRAEEESQAIALDIVLPLTATGIPARALVVLRLDPRQDLFPLLHEWPTPRSGARSSLWRRDADRLVAMSDLTREHDAALRVTRTLGQGDFVLARVVGGAARDGEPLRGLDELGVPVTALASPLSVPDWWLLLELDQREVDAAAWRSAGGSVVLLALALLALYATTRSLSNRDALARAERERAEERERLRALQMLDAVADNAGETIFAKDLEGRYLFANRVACERTGLSRDALVGRFDAEIFPPAVAEALVANDRRTIERGLPTNFEQTLPTPAGTRHLAVTKAPLRDGDGRIVGLVGVASDITEARQGEQALRESEARFRSVFEVLNEGIIVRTPDGTIVDANPAAERLLQRPVDWLRGRRLLDTGWMPVDENGEDSPEILEQLTDVVMARSESRDAEVHLRSHEGRLRWFRVNAEPVRDPHDGRLLAIVASWDDVTERRETTEELRRHRLHLQQLVEERTRELKHAIAGLAEAERSARMIADSLPGLVAYWDRDMCCQFANRGYCEWFGLTQEQILGRPMAELLGPEFVREQSALIAAALEGEMQRYERSMSRRGDPKDLLVHYVPDRRGDVVNGFYVMAIDISAQKRAEAALQQLNEELVLSRDRAEAASRSKSAFLANISHEIRTPMNAIIGLAHLMLRDAHEDTARERLGKIRSQAQHLLQILNDVLDLSKIEAGRLELEAIPFSLDALLARAFQTVATDAQRKGLELVLDTDDVPDRLVGDPTRLLQSLLNLLSNAVKFTEHGWVRLQARRTERSDGRVLVRFTVADTGIGIAPERLGALFQAFEQVDSSTSRRHGGTGLGLALTRHMASMMGGEVGADSTPGVGSRFWFSAWLALDGGLQAQPAPRLAGMRALLADDLPEAREALADRLRQLGMAVDLADSGESALELARAAGEDDRRYDLLLLDWRMGELDGIRTLQQLRGCPAAAQAPAVLVTAFDDETMRREAQAASFSAVLLKPIAASTLHDTLQHVLRSAGVEPAALPHAAGQAESQLRARGSARPLLLAEDNPINQEVALELLRTVGLEVDLAANGREAVRLGLARDYAAVLMDMQMPEMDGLEATRELRRAGFSAPILAMTANAFGEDRAACLAAGMNDHVAKPVDPETLYTALLRWLPAAGAAARAAATASAAPAGGFVERLAALGEIDIDAAMRLVSGRPGVLQRLTRRFAEVYAAGMPALVAPGGDERLAAWSSAAHSLQGACGAIGAHALQRQARELEHAARDAEDAPRLAEQARALHERVVALSARLNELLDA</sequence>
<dbReference type="PANTHER" id="PTHR45339">
    <property type="entry name" value="HYBRID SIGNAL TRANSDUCTION HISTIDINE KINASE J"/>
    <property type="match status" value="1"/>
</dbReference>
<dbReference type="SUPFAM" id="SSF55874">
    <property type="entry name" value="ATPase domain of HSP90 chaperone/DNA topoisomerase II/histidine kinase"/>
    <property type="match status" value="1"/>
</dbReference>
<dbReference type="SMART" id="SM00388">
    <property type="entry name" value="HisKA"/>
    <property type="match status" value="1"/>
</dbReference>
<dbReference type="Gene3D" id="3.40.50.2300">
    <property type="match status" value="2"/>
</dbReference>
<feature type="modified residue" description="4-aspartylphosphate" evidence="17">
    <location>
        <position position="1221"/>
    </location>
</feature>
<dbReference type="InterPro" id="IPR036097">
    <property type="entry name" value="HisK_dim/P_sf"/>
</dbReference>
<dbReference type="GO" id="GO:0005524">
    <property type="term" value="F:ATP binding"/>
    <property type="evidence" value="ECO:0007669"/>
    <property type="project" value="UniProtKB-KW"/>
</dbReference>
<dbReference type="SUPFAM" id="SSF55785">
    <property type="entry name" value="PYP-like sensor domain (PAS domain)"/>
    <property type="match status" value="3"/>
</dbReference>
<feature type="domain" description="Response regulatory" evidence="21">
    <location>
        <begin position="1172"/>
        <end position="1286"/>
    </location>
</feature>
<dbReference type="FunFam" id="3.30.565.10:FF:000010">
    <property type="entry name" value="Sensor histidine kinase RcsC"/>
    <property type="match status" value="1"/>
</dbReference>
<evidence type="ECO:0000256" key="16">
    <source>
        <dbReference type="PROSITE-ProRule" id="PRU00110"/>
    </source>
</evidence>
<evidence type="ECO:0000256" key="15">
    <source>
        <dbReference type="ARBA" id="ARBA00070152"/>
    </source>
</evidence>
<dbReference type="InterPro" id="IPR035965">
    <property type="entry name" value="PAS-like_dom_sf"/>
</dbReference>
<feature type="domain" description="PAS" evidence="22">
    <location>
        <begin position="355"/>
        <end position="425"/>
    </location>
</feature>
<dbReference type="InterPro" id="IPR003594">
    <property type="entry name" value="HATPase_dom"/>
</dbReference>
<dbReference type="Gene3D" id="3.30.565.10">
    <property type="entry name" value="Histidine kinase-like ATPase, C-terminal domain"/>
    <property type="match status" value="1"/>
</dbReference>
<protein>
    <recommendedName>
        <fullName evidence="15">Virulence sensor protein BvgS</fullName>
        <ecNumber evidence="3">2.7.13.3</ecNumber>
    </recommendedName>
</protein>
<evidence type="ECO:0000256" key="2">
    <source>
        <dbReference type="ARBA" id="ARBA00004651"/>
    </source>
</evidence>
<evidence type="ECO:0000256" key="11">
    <source>
        <dbReference type="ARBA" id="ARBA00023012"/>
    </source>
</evidence>
<dbReference type="SMART" id="SM00091">
    <property type="entry name" value="PAS"/>
    <property type="match status" value="3"/>
</dbReference>
<dbReference type="Proteomes" id="UP000295106">
    <property type="component" value="Unassembled WGS sequence"/>
</dbReference>
<dbReference type="SMART" id="SM00448">
    <property type="entry name" value="REC"/>
    <property type="match status" value="2"/>
</dbReference>
<evidence type="ECO:0000256" key="17">
    <source>
        <dbReference type="PROSITE-ProRule" id="PRU00169"/>
    </source>
</evidence>
<keyword evidence="4" id="KW-1003">Cell membrane</keyword>
<dbReference type="GO" id="GO:0005886">
    <property type="term" value="C:plasma membrane"/>
    <property type="evidence" value="ECO:0007669"/>
    <property type="project" value="UniProtKB-SubCell"/>
</dbReference>
<comment type="function">
    <text evidence="14">Member of the two-component regulatory system BvgS/BvgA. Phosphorylates BvgA via a four-step phosphorelay in response to environmental signals.</text>
</comment>
<dbReference type="InterPro" id="IPR000700">
    <property type="entry name" value="PAS-assoc_C"/>
</dbReference>
<proteinExistence type="predicted"/>
<dbReference type="PROSITE" id="PS50110">
    <property type="entry name" value="RESPONSE_REGULATORY"/>
    <property type="match status" value="2"/>
</dbReference>
<evidence type="ECO:0000259" key="21">
    <source>
        <dbReference type="PROSITE" id="PS50110"/>
    </source>
</evidence>
<evidence type="ECO:0000256" key="9">
    <source>
        <dbReference type="ARBA" id="ARBA00022840"/>
    </source>
</evidence>
<keyword evidence="12" id="KW-0843">Virulence</keyword>
<comment type="caution">
    <text evidence="25">The sequence shown here is derived from an EMBL/GenBank/DDBJ whole genome shotgun (WGS) entry which is preliminary data.</text>
</comment>
<keyword evidence="18" id="KW-0175">Coiled coil</keyword>
<evidence type="ECO:0000313" key="26">
    <source>
        <dbReference type="Proteomes" id="UP000295106"/>
    </source>
</evidence>
<feature type="domain" description="PAC" evidence="23">
    <location>
        <begin position="560"/>
        <end position="613"/>
    </location>
</feature>
<dbReference type="PROSITE" id="PS50894">
    <property type="entry name" value="HPT"/>
    <property type="match status" value="1"/>
</dbReference>
<dbReference type="InterPro" id="IPR001789">
    <property type="entry name" value="Sig_transdc_resp-reg_receiver"/>
</dbReference>
<evidence type="ECO:0000256" key="18">
    <source>
        <dbReference type="SAM" id="Coils"/>
    </source>
</evidence>
<reference evidence="25 26" key="1">
    <citation type="submission" date="2019-03" db="EMBL/GenBank/DDBJ databases">
        <title>Genomic Encyclopedia of Type Strains, Phase IV (KMG-IV): sequencing the most valuable type-strain genomes for metagenomic binning, comparative biology and taxonomic classification.</title>
        <authorList>
            <person name="Goeker M."/>
        </authorList>
    </citation>
    <scope>NUCLEOTIDE SEQUENCE [LARGE SCALE GENOMIC DNA]</scope>
    <source>
        <strain evidence="25 26">DSM 1709</strain>
    </source>
</reference>
<dbReference type="Pfam" id="PF00512">
    <property type="entry name" value="HisKA"/>
    <property type="match status" value="1"/>
</dbReference>
<dbReference type="RefSeq" id="WP_132647622.1">
    <property type="nucleotide sequence ID" value="NZ_CP181387.1"/>
</dbReference>
<keyword evidence="8" id="KW-0547">Nucleotide-binding</keyword>
<dbReference type="PRINTS" id="PR00344">
    <property type="entry name" value="BCTRLSENSOR"/>
</dbReference>
<keyword evidence="10 19" id="KW-1133">Transmembrane helix</keyword>
<dbReference type="EC" id="2.7.13.3" evidence="3"/>
<evidence type="ECO:0000256" key="13">
    <source>
        <dbReference type="ARBA" id="ARBA00023136"/>
    </source>
</evidence>
<name>A0A4R2MCK4_RUBGE</name>
<dbReference type="Gene3D" id="3.30.450.20">
    <property type="entry name" value="PAS domain"/>
    <property type="match status" value="3"/>
</dbReference>
<feature type="domain" description="HPt" evidence="24">
    <location>
        <begin position="1329"/>
        <end position="1426"/>
    </location>
</feature>
<dbReference type="CDD" id="cd00082">
    <property type="entry name" value="HisKA"/>
    <property type="match status" value="1"/>
</dbReference>
<dbReference type="InterPro" id="IPR013656">
    <property type="entry name" value="PAS_4"/>
</dbReference>
<evidence type="ECO:0000313" key="25">
    <source>
        <dbReference type="EMBL" id="TCP02164.1"/>
    </source>
</evidence>
<keyword evidence="11" id="KW-0902">Two-component regulatory system</keyword>
<keyword evidence="7" id="KW-0732">Signal</keyword>
<feature type="transmembrane region" description="Helical" evidence="19">
    <location>
        <begin position="20"/>
        <end position="41"/>
    </location>
</feature>
<keyword evidence="6 19" id="KW-0812">Transmembrane</keyword>
<feature type="coiled-coil region" evidence="18">
    <location>
        <begin position="752"/>
        <end position="779"/>
    </location>
</feature>
<gene>
    <name evidence="25" type="ORF">EV684_107170</name>
</gene>
<evidence type="ECO:0000256" key="3">
    <source>
        <dbReference type="ARBA" id="ARBA00012438"/>
    </source>
</evidence>
<feature type="domain" description="Response regulatory" evidence="21">
    <location>
        <begin position="1022"/>
        <end position="1143"/>
    </location>
</feature>
<evidence type="ECO:0000256" key="19">
    <source>
        <dbReference type="SAM" id="Phobius"/>
    </source>
</evidence>
<dbReference type="PANTHER" id="PTHR45339:SF1">
    <property type="entry name" value="HYBRID SIGNAL TRANSDUCTION HISTIDINE KINASE J"/>
    <property type="match status" value="1"/>
</dbReference>
<keyword evidence="13 19" id="KW-0472">Membrane</keyword>
<dbReference type="SUPFAM" id="SSF47384">
    <property type="entry name" value="Homodimeric domain of signal transducing histidine kinase"/>
    <property type="match status" value="1"/>
</dbReference>
<dbReference type="InterPro" id="IPR003661">
    <property type="entry name" value="HisK_dim/P_dom"/>
</dbReference>
<evidence type="ECO:0000256" key="5">
    <source>
        <dbReference type="ARBA" id="ARBA00022553"/>
    </source>
</evidence>
<evidence type="ECO:0000256" key="1">
    <source>
        <dbReference type="ARBA" id="ARBA00000085"/>
    </source>
</evidence>
<dbReference type="InterPro" id="IPR004358">
    <property type="entry name" value="Sig_transdc_His_kin-like_C"/>
</dbReference>
<dbReference type="SMART" id="SM00387">
    <property type="entry name" value="HATPase_c"/>
    <property type="match status" value="1"/>
</dbReference>
<comment type="subcellular location">
    <subcellularLocation>
        <location evidence="2">Cell membrane</location>
        <topology evidence="2">Multi-pass membrane protein</topology>
    </subcellularLocation>
</comment>
<dbReference type="SUPFAM" id="SSF52172">
    <property type="entry name" value="CheY-like"/>
    <property type="match status" value="2"/>
</dbReference>